<dbReference type="Pfam" id="PF25212">
    <property type="entry name" value="HVO_A0114"/>
    <property type="match status" value="1"/>
</dbReference>
<reference evidence="1" key="1">
    <citation type="journal article" date="2022" name="Environ. Microbiol.">
        <title>Geoalkalibacter halelectricus SAP #1 sp. nov. possessing extracellular electron transfer and mineral#reducing capabilities from a haloalkaline environment.</title>
        <authorList>
            <person name="Yadav S."/>
            <person name="Singh R."/>
            <person name="Sundharam S.S."/>
            <person name="Chaudhary S."/>
            <person name="Krishnamurthi S."/>
            <person name="Patil S.A."/>
        </authorList>
    </citation>
    <scope>NUCLEOTIDE SEQUENCE</scope>
    <source>
        <strain evidence="1">SAP-1</strain>
    </source>
</reference>
<evidence type="ECO:0000313" key="1">
    <source>
        <dbReference type="EMBL" id="UWZ79669.1"/>
    </source>
</evidence>
<gene>
    <name evidence="1" type="ORF">L9S41_18605</name>
</gene>
<dbReference type="InterPro" id="IPR036390">
    <property type="entry name" value="WH_DNA-bd_sf"/>
</dbReference>
<name>A0ABY5ZPN9_9BACT</name>
<sequence>MTKPSKHIQVGVEGPDKGFDRFIDAWERAQAGEVQEAEVHLNFEDLAALLSVLTPRRLELLKVLRRQGPLSIRALSKHLERDYKNVHSDVRLLEDVGLVERNKQGALIAPWDAIDATLRLVA</sequence>
<dbReference type="Proteomes" id="UP001060414">
    <property type="component" value="Chromosome"/>
</dbReference>
<dbReference type="EMBL" id="CP092109">
    <property type="protein sequence ID" value="UWZ79669.1"/>
    <property type="molecule type" value="Genomic_DNA"/>
</dbReference>
<dbReference type="RefSeq" id="WP_260748021.1">
    <property type="nucleotide sequence ID" value="NZ_CP092109.1"/>
</dbReference>
<proteinExistence type="predicted"/>
<dbReference type="SUPFAM" id="SSF46785">
    <property type="entry name" value="Winged helix' DNA-binding domain"/>
    <property type="match status" value="1"/>
</dbReference>
<evidence type="ECO:0008006" key="3">
    <source>
        <dbReference type="Google" id="ProtNLM"/>
    </source>
</evidence>
<organism evidence="1 2">
    <name type="scientific">Geoalkalibacter halelectricus</name>
    <dbReference type="NCBI Taxonomy" id="2847045"/>
    <lineage>
        <taxon>Bacteria</taxon>
        <taxon>Pseudomonadati</taxon>
        <taxon>Thermodesulfobacteriota</taxon>
        <taxon>Desulfuromonadia</taxon>
        <taxon>Desulfuromonadales</taxon>
        <taxon>Geoalkalibacteraceae</taxon>
        <taxon>Geoalkalibacter</taxon>
    </lineage>
</organism>
<dbReference type="Gene3D" id="1.10.10.10">
    <property type="entry name" value="Winged helix-like DNA-binding domain superfamily/Winged helix DNA-binding domain"/>
    <property type="match status" value="1"/>
</dbReference>
<dbReference type="InterPro" id="IPR036388">
    <property type="entry name" value="WH-like_DNA-bd_sf"/>
</dbReference>
<protein>
    <recommendedName>
        <fullName evidence="3">HTH marR-type domain-containing protein</fullName>
    </recommendedName>
</protein>
<accession>A0ABY5ZPN9</accession>
<keyword evidence="2" id="KW-1185">Reference proteome</keyword>
<evidence type="ECO:0000313" key="2">
    <source>
        <dbReference type="Proteomes" id="UP001060414"/>
    </source>
</evidence>